<protein>
    <submittedName>
        <fullName evidence="2">Uncharacterized protein</fullName>
    </submittedName>
</protein>
<accession>A0A8H3J872</accession>
<keyword evidence="1" id="KW-0732">Signal</keyword>
<sequence>MDVRSAFLTAALIVIKWSTTILAQDQTDTFGPNTMTYSTPSVIILNGVTVTSIPNFPNAEVASAGVSLQIGLASQQLYPGGQMVNYVVEQFMTNPNYLSALGASKISSAAGEGPSATAIASALMSEISAFYATSTVIGIAPGATTVSVSTSIISIASTTPEYRDPALSQTTTDCTTSLFPAPTSGATTATLPARTESGYSSGISTFCNPTPTVSILKPGDMWEYTQKTYVGKYTWRYYNFRVNFDHLNPDCINNAGAWPFVMNDTQVCYDGIANAIEACPHDFIGMTWEEDCVVWGFQVWEYNSSPGE</sequence>
<gene>
    <name evidence="2" type="ORF">IMSHALPRED_003667</name>
</gene>
<name>A0A8H3J872_9LECA</name>
<evidence type="ECO:0000256" key="1">
    <source>
        <dbReference type="SAM" id="SignalP"/>
    </source>
</evidence>
<dbReference type="Proteomes" id="UP000664534">
    <property type="component" value="Unassembled WGS sequence"/>
</dbReference>
<reference evidence="2" key="1">
    <citation type="submission" date="2021-03" db="EMBL/GenBank/DDBJ databases">
        <authorList>
            <person name="Tagirdzhanova G."/>
        </authorList>
    </citation>
    <scope>NUCLEOTIDE SEQUENCE</scope>
</reference>
<keyword evidence="3" id="KW-1185">Reference proteome</keyword>
<proteinExistence type="predicted"/>
<evidence type="ECO:0000313" key="3">
    <source>
        <dbReference type="Proteomes" id="UP000664534"/>
    </source>
</evidence>
<feature type="chain" id="PRO_5034277469" evidence="1">
    <location>
        <begin position="24"/>
        <end position="308"/>
    </location>
</feature>
<feature type="signal peptide" evidence="1">
    <location>
        <begin position="1"/>
        <end position="23"/>
    </location>
</feature>
<dbReference type="EMBL" id="CAJPDT010000185">
    <property type="protein sequence ID" value="CAF9942417.1"/>
    <property type="molecule type" value="Genomic_DNA"/>
</dbReference>
<organism evidence="2 3">
    <name type="scientific">Imshaugia aleurites</name>
    <dbReference type="NCBI Taxonomy" id="172621"/>
    <lineage>
        <taxon>Eukaryota</taxon>
        <taxon>Fungi</taxon>
        <taxon>Dikarya</taxon>
        <taxon>Ascomycota</taxon>
        <taxon>Pezizomycotina</taxon>
        <taxon>Lecanoromycetes</taxon>
        <taxon>OSLEUM clade</taxon>
        <taxon>Lecanoromycetidae</taxon>
        <taxon>Lecanorales</taxon>
        <taxon>Lecanorineae</taxon>
        <taxon>Parmeliaceae</taxon>
        <taxon>Imshaugia</taxon>
    </lineage>
</organism>
<dbReference type="AlphaFoldDB" id="A0A8H3J872"/>
<evidence type="ECO:0000313" key="2">
    <source>
        <dbReference type="EMBL" id="CAF9942417.1"/>
    </source>
</evidence>
<comment type="caution">
    <text evidence="2">The sequence shown here is derived from an EMBL/GenBank/DDBJ whole genome shotgun (WGS) entry which is preliminary data.</text>
</comment>